<dbReference type="Proteomes" id="UP000215144">
    <property type="component" value="Chromosome 1"/>
</dbReference>
<dbReference type="KEGG" id="saco:SAME_00070"/>
<evidence type="ECO:0000313" key="2">
    <source>
        <dbReference type="Proteomes" id="UP000215144"/>
    </source>
</evidence>
<gene>
    <name evidence="1" type="ORF">SAMEA4504048_00070</name>
</gene>
<organism evidence="1 2">
    <name type="scientific">Streptococcus acidominimus</name>
    <dbReference type="NCBI Taxonomy" id="1326"/>
    <lineage>
        <taxon>Bacteria</taxon>
        <taxon>Bacillati</taxon>
        <taxon>Bacillota</taxon>
        <taxon>Bacilli</taxon>
        <taxon>Lactobacillales</taxon>
        <taxon>Streptococcaceae</taxon>
        <taxon>Streptococcus</taxon>
    </lineage>
</organism>
<dbReference type="EMBL" id="LT906454">
    <property type="protein sequence ID" value="SNV31823.1"/>
    <property type="molecule type" value="Genomic_DNA"/>
</dbReference>
<proteinExistence type="predicted"/>
<sequence length="36" mass="4230">MNKVVRKILLVAFLLVLLVVQLKLNINIGAIEWWRL</sequence>
<reference evidence="1 2" key="1">
    <citation type="submission" date="2017-06" db="EMBL/GenBank/DDBJ databases">
        <authorList>
            <consortium name="Pathogen Informatics"/>
        </authorList>
    </citation>
    <scope>NUCLEOTIDE SEQUENCE [LARGE SCALE GENOMIC DNA]</scope>
    <source>
        <strain evidence="1 2">NCTC11291</strain>
    </source>
</reference>
<protein>
    <submittedName>
        <fullName evidence="1">Uncharacterized protein</fullName>
    </submittedName>
</protein>
<evidence type="ECO:0000313" key="1">
    <source>
        <dbReference type="EMBL" id="SNV31823.1"/>
    </source>
</evidence>
<accession>A0A239WD21</accession>
<name>A0A239WD21_STRAI</name>
<dbReference type="AlphaFoldDB" id="A0A239WD21"/>